<keyword evidence="1 6" id="KW-0732">Signal</keyword>
<feature type="compositionally biased region" description="Acidic residues" evidence="4">
    <location>
        <begin position="1772"/>
        <end position="1783"/>
    </location>
</feature>
<evidence type="ECO:0000256" key="2">
    <source>
        <dbReference type="ARBA" id="ARBA00022737"/>
    </source>
</evidence>
<dbReference type="EMBL" id="CCKQ01004853">
    <property type="protein sequence ID" value="CDW76006.1"/>
    <property type="molecule type" value="Genomic_DNA"/>
</dbReference>
<keyword evidence="3" id="KW-1015">Disulfide bond</keyword>
<dbReference type="GO" id="GO:0004222">
    <property type="term" value="F:metalloendopeptidase activity"/>
    <property type="evidence" value="ECO:0007669"/>
    <property type="project" value="TreeGrafter"/>
</dbReference>
<dbReference type="OMA" id="NCNKCQD"/>
<feature type="transmembrane region" description="Helical" evidence="5">
    <location>
        <begin position="1484"/>
        <end position="1503"/>
    </location>
</feature>
<evidence type="ECO:0000313" key="7">
    <source>
        <dbReference type="EMBL" id="CDW76006.1"/>
    </source>
</evidence>
<dbReference type="NCBIfam" id="TIGR02232">
    <property type="entry name" value="myxo_disulf_rpt"/>
    <property type="match status" value="12"/>
</dbReference>
<dbReference type="GO" id="GO:0005615">
    <property type="term" value="C:extracellular space"/>
    <property type="evidence" value="ECO:0007669"/>
    <property type="project" value="TreeGrafter"/>
</dbReference>
<evidence type="ECO:0000313" key="8">
    <source>
        <dbReference type="Proteomes" id="UP000039865"/>
    </source>
</evidence>
<dbReference type="InterPro" id="IPR043543">
    <property type="entry name" value="PAPPA/PAPPA2"/>
</dbReference>
<dbReference type="Pfam" id="PF13948">
    <property type="entry name" value="DUF4215"/>
    <property type="match status" value="6"/>
</dbReference>
<feature type="transmembrane region" description="Helical" evidence="5">
    <location>
        <begin position="1453"/>
        <end position="1472"/>
    </location>
</feature>
<keyword evidence="8" id="KW-1185">Reference proteome</keyword>
<sequence length="1801" mass="199202">MKFKIRILILAYILRQAQFQTPSALWYLDTPTGTDYVKNEYNGGLPQWHLDQNGLGLGSPGRFVGNGIYVEGSQLACTHAGAGDTIDVDKDFTVDMWIYANSFDDYGIILCKYYDLGTYVNERFCIGHTISGRIHIRINYYSYNYGNAVYLYEPYDCDIELGWNHLTVAFKRVSCSSPSNCNTQIICYAQTDTGKVTTDTAMAYLDMDDDPSNRGFLCIGGTVGTTFNGGAGLYYEFKGIVGQVAFYGGTILTQAQSLALQSTNCQKMCKICRPVGTAPYECFQQQSGNWHQYDFRQSVYPTNFVQPDGSGGGRNLYVDPNFSQSPIYTHKEGFYFDTTWAGQSQYIVSKISTAFPSSAVKSFTLEAWIRPTNGLQNMNIFEKEYSIGNDYLLWGFSTLNYMFIRIGSYTVPSYYCGTPANNEWHYAAVSILQKNENYELVCYKFDTQTTQCHSIYNVYTEYGTSTLQIGQGFRGWIRDINVTDYAKVDLDLSRVTQTSACLANENSNTCSRCPIQSGQCIPDCNYGYYVNSTTKSCTICYANCRSCWGGYHDNCYSCLKTPISWSFDYDRRCKSACGDSVKDDYEVCEDGNTKNGDGCSSTCTEETGFSCFGGSFNKVDTCRFKCGDGLLSGSEKCDDGNSVRGDGCDLLCNIETGFQCSGAPSVCTPICGDGKKIGNEVCDDGNTATGDGCSNLCKIETGFNCTGGNVNGKDTCQELCGDGKDFQKYGCDDGNLVNNDGCDQNCRVETGYTCSGGSFAIKDTCTEICGDSRLMKKTATSCDDGNIVSGDGCSLTCLIETGFQCAGGSPYTKDTCSEICGDGKNFGKYSCDDGNTVDGDGCHSDCSIEIGFQCSGGTSTTPDTCSEVCGDGRNFGTYACDDGNNEDGDGCRANCTIEPKYYCTKGDKYTKSKCYITCNGIREFKDMCDDGNLVNGDGCDYCCHREVGFVCSGGSMVSGDVCQEACGDGRKMNYLECDDANQVSGDGCSSTCSIETGFYCTGGTLFTPDICFEICGDGKNFGNYECDDGNVGNNDGCSSQCYIEKGFTCTAGNSTTKSVCEEICGDGKNMNSFLDQCDDGNTVNGDGCMKNCTIETGYTCSQGNPYVPDLCHEICGDGYNFGKFECDDGNTQDQDGCSSYCSIEDGWTCSGGNTLQPDTCKPKSSPMITNAFISKNNQLITLEFSEPVIMLSSWNLTNAWTIDISGPFGRENYKFTWNVTRVSLYKNALYQGHTILNIDFNCENQLFGGKVERIVINFNKREFIKGYSSNSQMSNSSAFIYPYGQDQQSSANKENGFPDLVDQLVISLIYSSFGVGFISAFSGYSMMNVWIMTYGVQQIYFFPMNNLYVPSSLTTFVKNLNFAVPQSQILAYICVAGMVNNTQFEITNEVPSQTYYKMGLESTAFLQTGADVLSVMICMFILNMCIEIIRLAFEDNVELNNSMTRIKSAIIPGYLTFAFAKLALTTHLNIAFTNFDDSQATVSSIFALALGSFCWAYMLYMGYQAIQFYKEMKQLKLQYPDQSHDILRDLTYFKGNVLFQDYSTTSYIYPITIFYPCIMQLRQLISAILIVSNDYQEQLKGQMLISLICMTSSLVIQPFTSPLMNAQLIFNEMGIFLIYMQAHQFIPKTLIAQNDQTSAAKLFVMMIIGIVGVNACFVIFTKVTQIAKCKSVARAKPNKSKMSPDQKQTVKIQPIQQQLSARPLVQNDTPISAKDQIQAVQSAKNISSAKPIQYLIEQKKLEQRMKEQQQTQKNLKKQQKSASNKTQSEYSYYDEEDAEDSNYEESKSYYGETSRNIKDKR</sequence>
<feature type="signal peptide" evidence="6">
    <location>
        <begin position="1"/>
        <end position="19"/>
    </location>
</feature>
<dbReference type="SUPFAM" id="SSF49899">
    <property type="entry name" value="Concanavalin A-like lectins/glucanases"/>
    <property type="match status" value="2"/>
</dbReference>
<dbReference type="GO" id="GO:0006508">
    <property type="term" value="P:proteolysis"/>
    <property type="evidence" value="ECO:0007669"/>
    <property type="project" value="TreeGrafter"/>
</dbReference>
<evidence type="ECO:0000256" key="3">
    <source>
        <dbReference type="ARBA" id="ARBA00023157"/>
    </source>
</evidence>
<feature type="transmembrane region" description="Helical" evidence="5">
    <location>
        <begin position="1547"/>
        <end position="1571"/>
    </location>
</feature>
<dbReference type="PANTHER" id="PTHR46130">
    <property type="entry name" value="LAMGL DOMAIN-CONTAINING PROTEIN"/>
    <property type="match status" value="1"/>
</dbReference>
<dbReference type="GO" id="GO:0007166">
    <property type="term" value="P:cell surface receptor signaling pathway"/>
    <property type="evidence" value="ECO:0007669"/>
    <property type="project" value="TreeGrafter"/>
</dbReference>
<feature type="region of interest" description="Disordered" evidence="4">
    <location>
        <begin position="1745"/>
        <end position="1801"/>
    </location>
</feature>
<gene>
    <name evidence="7" type="primary">Contig979.g1077</name>
    <name evidence="7" type="ORF">STYLEM_5002</name>
</gene>
<dbReference type="Proteomes" id="UP000039865">
    <property type="component" value="Unassembled WGS sequence"/>
</dbReference>
<feature type="transmembrane region" description="Helical" evidence="5">
    <location>
        <begin position="1304"/>
        <end position="1324"/>
    </location>
</feature>
<protein>
    <recommendedName>
        <fullName evidence="9">Lipoprotein</fullName>
    </recommendedName>
</protein>
<feature type="transmembrane region" description="Helical" evidence="5">
    <location>
        <begin position="1642"/>
        <end position="1660"/>
    </location>
</feature>
<feature type="transmembrane region" description="Helical" evidence="5">
    <location>
        <begin position="1412"/>
        <end position="1433"/>
    </location>
</feature>
<evidence type="ECO:0000256" key="1">
    <source>
        <dbReference type="ARBA" id="ARBA00022729"/>
    </source>
</evidence>
<dbReference type="InterPro" id="IPR009030">
    <property type="entry name" value="Growth_fac_rcpt_cys_sf"/>
</dbReference>
<keyword evidence="5" id="KW-1133">Transmembrane helix</keyword>
<organism evidence="7 8">
    <name type="scientific">Stylonychia lemnae</name>
    <name type="common">Ciliate</name>
    <dbReference type="NCBI Taxonomy" id="5949"/>
    <lineage>
        <taxon>Eukaryota</taxon>
        <taxon>Sar</taxon>
        <taxon>Alveolata</taxon>
        <taxon>Ciliophora</taxon>
        <taxon>Intramacronucleata</taxon>
        <taxon>Spirotrichea</taxon>
        <taxon>Stichotrichia</taxon>
        <taxon>Sporadotrichida</taxon>
        <taxon>Oxytrichidae</taxon>
        <taxon>Stylonychinae</taxon>
        <taxon>Stylonychia</taxon>
    </lineage>
</organism>
<dbReference type="Gene3D" id="2.60.120.200">
    <property type="match status" value="1"/>
</dbReference>
<dbReference type="PANTHER" id="PTHR46130:SF3">
    <property type="entry name" value="CHROMOSOME UNDETERMINED SCAFFOLD_33, WHOLE GENOME SHOTGUN SEQUENCE"/>
    <property type="match status" value="1"/>
</dbReference>
<keyword evidence="5" id="KW-0472">Membrane</keyword>
<reference evidence="7 8" key="1">
    <citation type="submission" date="2014-06" db="EMBL/GenBank/DDBJ databases">
        <authorList>
            <person name="Swart Estienne"/>
        </authorList>
    </citation>
    <scope>NUCLEOTIDE SEQUENCE [LARGE SCALE GENOMIC DNA]</scope>
    <source>
        <strain evidence="7 8">130c</strain>
    </source>
</reference>
<keyword evidence="5" id="KW-0812">Transmembrane</keyword>
<dbReference type="InParanoid" id="A0A078A176"/>
<keyword evidence="2" id="KW-0677">Repeat</keyword>
<feature type="transmembrane region" description="Helical" evidence="5">
    <location>
        <begin position="1583"/>
        <end position="1600"/>
    </location>
</feature>
<dbReference type="InterPro" id="IPR011936">
    <property type="entry name" value="Myxo_disulph_rpt"/>
</dbReference>
<evidence type="ECO:0000256" key="6">
    <source>
        <dbReference type="SAM" id="SignalP"/>
    </source>
</evidence>
<dbReference type="OrthoDB" id="291007at2759"/>
<proteinExistence type="predicted"/>
<feature type="chain" id="PRO_5001729124" description="Lipoprotein" evidence="6">
    <location>
        <begin position="20"/>
        <end position="1801"/>
    </location>
</feature>
<evidence type="ECO:0008006" key="9">
    <source>
        <dbReference type="Google" id="ProtNLM"/>
    </source>
</evidence>
<accession>A0A078A176</accession>
<evidence type="ECO:0000256" key="4">
    <source>
        <dbReference type="SAM" id="MobiDB-lite"/>
    </source>
</evidence>
<dbReference type="SUPFAM" id="SSF57184">
    <property type="entry name" value="Growth factor receptor domain"/>
    <property type="match status" value="1"/>
</dbReference>
<evidence type="ECO:0000256" key="5">
    <source>
        <dbReference type="SAM" id="Phobius"/>
    </source>
</evidence>
<dbReference type="InterPro" id="IPR013320">
    <property type="entry name" value="ConA-like_dom_sf"/>
</dbReference>
<name>A0A078A176_STYLE</name>